<dbReference type="AlphaFoldDB" id="A0A972SLY8"/>
<proteinExistence type="predicted"/>
<reference evidence="1 2" key="1">
    <citation type="submission" date="2019-11" db="EMBL/GenBank/DDBJ databases">
        <title>Metabolism of dissolved organic matter in forest soils.</title>
        <authorList>
            <person name="Cyle K.T."/>
            <person name="Wilhelm R.C."/>
            <person name="Martinez C.E."/>
        </authorList>
    </citation>
    <scope>NUCLEOTIDE SEQUENCE [LARGE SCALE GENOMIC DNA]</scope>
    <source>
        <strain evidence="1 2">5N</strain>
    </source>
</reference>
<dbReference type="RefSeq" id="WP_172173295.1">
    <property type="nucleotide sequence ID" value="NZ_WOEZ01000196.1"/>
</dbReference>
<protein>
    <submittedName>
        <fullName evidence="1">Uncharacterized protein</fullName>
    </submittedName>
</protein>
<sequence length="67" mass="6984">MASKSGDEVKVGDTLIVGFNGGIAQVKALRPYQGQLLELMGEGTQIASFHGTPAEMTLCAKSVFNVA</sequence>
<evidence type="ECO:0000313" key="1">
    <source>
        <dbReference type="EMBL" id="NPT59714.1"/>
    </source>
</evidence>
<name>A0A972SLY8_9BURK</name>
<keyword evidence="2" id="KW-1185">Reference proteome</keyword>
<accession>A0A972SLY8</accession>
<gene>
    <name evidence="1" type="ORF">GNZ13_35460</name>
</gene>
<organism evidence="1 2">
    <name type="scientific">Paraburkholderia elongata</name>
    <dbReference type="NCBI Taxonomy" id="2675747"/>
    <lineage>
        <taxon>Bacteria</taxon>
        <taxon>Pseudomonadati</taxon>
        <taxon>Pseudomonadota</taxon>
        <taxon>Betaproteobacteria</taxon>
        <taxon>Burkholderiales</taxon>
        <taxon>Burkholderiaceae</taxon>
        <taxon>Paraburkholderia</taxon>
    </lineage>
</organism>
<dbReference type="EMBL" id="WOEZ01000196">
    <property type="protein sequence ID" value="NPT59714.1"/>
    <property type="molecule type" value="Genomic_DNA"/>
</dbReference>
<dbReference type="Proteomes" id="UP000655523">
    <property type="component" value="Unassembled WGS sequence"/>
</dbReference>
<comment type="caution">
    <text evidence="1">The sequence shown here is derived from an EMBL/GenBank/DDBJ whole genome shotgun (WGS) entry which is preliminary data.</text>
</comment>
<evidence type="ECO:0000313" key="2">
    <source>
        <dbReference type="Proteomes" id="UP000655523"/>
    </source>
</evidence>